<dbReference type="InterPro" id="IPR016024">
    <property type="entry name" value="ARM-type_fold"/>
</dbReference>
<dbReference type="STRING" id="670386.D3BAJ3"/>
<dbReference type="GO" id="GO:0030691">
    <property type="term" value="C:Noc2p-Noc3p complex"/>
    <property type="evidence" value="ECO:0007669"/>
    <property type="project" value="TreeGrafter"/>
</dbReference>
<dbReference type="GO" id="GO:0042273">
    <property type="term" value="P:ribosomal large subunit biogenesis"/>
    <property type="evidence" value="ECO:0007669"/>
    <property type="project" value="TreeGrafter"/>
</dbReference>
<dbReference type="GeneID" id="31361055"/>
<evidence type="ECO:0000256" key="1">
    <source>
        <dbReference type="ARBA" id="ARBA00004123"/>
    </source>
</evidence>
<feature type="compositionally biased region" description="Basic and acidic residues" evidence="4">
    <location>
        <begin position="107"/>
        <end position="118"/>
    </location>
</feature>
<dbReference type="InterPro" id="IPR005343">
    <property type="entry name" value="Noc2"/>
</dbReference>
<keyword evidence="3" id="KW-0539">Nucleus</keyword>
<evidence type="ECO:0000313" key="5">
    <source>
        <dbReference type="EMBL" id="EFA81580.1"/>
    </source>
</evidence>
<name>D3BAJ3_HETP5</name>
<evidence type="ECO:0000256" key="3">
    <source>
        <dbReference type="ARBA" id="ARBA00023242"/>
    </source>
</evidence>
<dbReference type="EMBL" id="ADBJ01000025">
    <property type="protein sequence ID" value="EFA81580.1"/>
    <property type="molecule type" value="Genomic_DNA"/>
</dbReference>
<gene>
    <name evidence="5" type="ORF">PPL_05571</name>
</gene>
<feature type="region of interest" description="Disordered" evidence="4">
    <location>
        <begin position="164"/>
        <end position="228"/>
    </location>
</feature>
<feature type="region of interest" description="Disordered" evidence="4">
    <location>
        <begin position="20"/>
        <end position="146"/>
    </location>
</feature>
<dbReference type="InParanoid" id="D3BAJ3"/>
<dbReference type="PANTHER" id="PTHR12687:SF4">
    <property type="entry name" value="NUCLEOLAR COMPLEX PROTEIN 2 HOMOLOG"/>
    <property type="match status" value="1"/>
</dbReference>
<feature type="compositionally biased region" description="Acidic residues" evidence="4">
    <location>
        <begin position="822"/>
        <end position="835"/>
    </location>
</feature>
<accession>D3BAJ3</accession>
<dbReference type="Pfam" id="PF03715">
    <property type="entry name" value="Noc2"/>
    <property type="match status" value="1"/>
</dbReference>
<proteinExistence type="inferred from homology"/>
<evidence type="ECO:0000256" key="4">
    <source>
        <dbReference type="SAM" id="MobiDB-lite"/>
    </source>
</evidence>
<dbReference type="OMA" id="GCLRYYL"/>
<dbReference type="Proteomes" id="UP000001396">
    <property type="component" value="Unassembled WGS sequence"/>
</dbReference>
<protein>
    <submittedName>
        <fullName evidence="5">UPF0120 containing protein</fullName>
    </submittedName>
</protein>
<evidence type="ECO:0000256" key="2">
    <source>
        <dbReference type="ARBA" id="ARBA00005907"/>
    </source>
</evidence>
<dbReference type="RefSeq" id="XP_020433697.1">
    <property type="nucleotide sequence ID" value="XM_020576448.1"/>
</dbReference>
<sequence>MGRANKATKKLDVQALKKQRRTIRKFHNVESKKLKTLTNRRNKRGEDDEDVELEEQEKQAKKNINIVAGEDDDDVDLENYDEDEDEEDFDDEEEEDEEDDDADDQEDKQLFSEKDKKMMNKKTKSADATSTTNEESDPVKSLKGQIAKHRDDLAKLREQDPELFKFLGENESGLLDFGMDDDNEDEEEDEDDDLDEDEEGEGEGEDEEDQADTKDKKKEKKKKQKVEKTKEQEILTSELLDSWFSECEKELTLKSLKKLLLAFKSACHTGMSGSIHTQKKKVDDTRDADSISSRDIPFKIIHHTVFNQTLIVCLQNIPKYLDQLLGYDSTKDESTTRPKLPNTLEKWSTMFTVIRTYIKNLIYLVDQLTDPKMILIALKGLEKVVCYLACFLPSSKLTLKSLLQHWQSSDEAVRIIAFLCIRKMAIHTPYPFIDECLKGVYLTYVRNSKFVSTTSLPIINFMCNCVVEIFSLDFATSYRHAFVYIRQLAIHLRNTLNKLTKESIQNIYNWLYINGLKAWVELIAAHPQQEQLKLLQYPVTQLLIGVIGLTNSGKFFPLRFTCIRMLNRLAESNSLFINTAPYLLELLTTKEFTSDGGATASKNKEINFLTSLSIQDSYINTRSFRDGARDQFALLLVENLNIYSCEIGFPELSIPVILHLKKYIKDIKNVKTIKQMKEIVDAINKQSRNIKNKRDQVRFSPKDTKQVAAFSTHLKEQLGANGNPLTVLLNNLKKKSQAQQEMFVQSTKEYNYEDDQEEQEDDEEMEEDDDQEMEDDEDFEDDDDEEMEEEDEEQVDEEEQKRPAKKTKPAKQSKKVLKESTNDDVVEDLSFSDDE</sequence>
<comment type="subcellular location">
    <subcellularLocation>
        <location evidence="1">Nucleus</location>
    </subcellularLocation>
</comment>
<dbReference type="GO" id="GO:0005730">
    <property type="term" value="C:nucleolus"/>
    <property type="evidence" value="ECO:0007669"/>
    <property type="project" value="TreeGrafter"/>
</dbReference>
<organism evidence="5 6">
    <name type="scientific">Heterostelium pallidum (strain ATCC 26659 / Pp 5 / PN500)</name>
    <name type="common">Cellular slime mold</name>
    <name type="synonym">Polysphondylium pallidum</name>
    <dbReference type="NCBI Taxonomy" id="670386"/>
    <lineage>
        <taxon>Eukaryota</taxon>
        <taxon>Amoebozoa</taxon>
        <taxon>Evosea</taxon>
        <taxon>Eumycetozoa</taxon>
        <taxon>Dictyostelia</taxon>
        <taxon>Acytosteliales</taxon>
        <taxon>Acytosteliaceae</taxon>
        <taxon>Heterostelium</taxon>
    </lineage>
</organism>
<dbReference type="PANTHER" id="PTHR12687">
    <property type="entry name" value="NUCLEOLAR COMPLEX 2 AND RAD4-RELATED"/>
    <property type="match status" value="1"/>
</dbReference>
<comment type="caution">
    <text evidence="5">The sequence shown here is derived from an EMBL/GenBank/DDBJ whole genome shotgun (WGS) entry which is preliminary data.</text>
</comment>
<dbReference type="AlphaFoldDB" id="D3BAJ3"/>
<feature type="compositionally biased region" description="Basic residues" evidence="4">
    <location>
        <begin position="803"/>
        <end position="815"/>
    </location>
</feature>
<evidence type="ECO:0000313" key="6">
    <source>
        <dbReference type="Proteomes" id="UP000001396"/>
    </source>
</evidence>
<feature type="compositionally biased region" description="Basic residues" evidence="4">
    <location>
        <begin position="34"/>
        <end position="43"/>
    </location>
</feature>
<dbReference type="GO" id="GO:0005654">
    <property type="term" value="C:nucleoplasm"/>
    <property type="evidence" value="ECO:0007669"/>
    <property type="project" value="TreeGrafter"/>
</dbReference>
<feature type="compositionally biased region" description="Acidic residues" evidence="4">
    <location>
        <begin position="69"/>
        <end position="106"/>
    </location>
</feature>
<dbReference type="GO" id="GO:0030690">
    <property type="term" value="C:Noc1p-Noc2p complex"/>
    <property type="evidence" value="ECO:0007669"/>
    <property type="project" value="TreeGrafter"/>
</dbReference>
<reference evidence="5 6" key="1">
    <citation type="journal article" date="2011" name="Genome Res.">
        <title>Phylogeny-wide analysis of social amoeba genomes highlights ancient origins for complex intercellular communication.</title>
        <authorList>
            <person name="Heidel A.J."/>
            <person name="Lawal H.M."/>
            <person name="Felder M."/>
            <person name="Schilde C."/>
            <person name="Helps N.R."/>
            <person name="Tunggal B."/>
            <person name="Rivero F."/>
            <person name="John U."/>
            <person name="Schleicher M."/>
            <person name="Eichinger L."/>
            <person name="Platzer M."/>
            <person name="Noegel A.A."/>
            <person name="Schaap P."/>
            <person name="Gloeckner G."/>
        </authorList>
    </citation>
    <scope>NUCLEOTIDE SEQUENCE [LARGE SCALE GENOMIC DNA]</scope>
    <source>
        <strain evidence="6">ATCC 26659 / Pp 5 / PN500</strain>
    </source>
</reference>
<dbReference type="SUPFAM" id="SSF48371">
    <property type="entry name" value="ARM repeat"/>
    <property type="match status" value="1"/>
</dbReference>
<feature type="compositionally biased region" description="Acidic residues" evidence="4">
    <location>
        <begin position="752"/>
        <end position="798"/>
    </location>
</feature>
<comment type="similarity">
    <text evidence="2">Belongs to the NOC2 family.</text>
</comment>
<feature type="compositionally biased region" description="Acidic residues" evidence="4">
    <location>
        <begin position="178"/>
        <end position="210"/>
    </location>
</feature>
<feature type="region of interest" description="Disordered" evidence="4">
    <location>
        <begin position="747"/>
        <end position="835"/>
    </location>
</feature>
<dbReference type="FunCoup" id="D3BAJ3">
    <property type="interactions" value="568"/>
</dbReference>
<keyword evidence="6" id="KW-1185">Reference proteome</keyword>